<evidence type="ECO:0000313" key="2">
    <source>
        <dbReference type="EMBL" id="MFD0962617.1"/>
    </source>
</evidence>
<dbReference type="PANTHER" id="PTHR43300:SF11">
    <property type="entry name" value="ACETYLTRANSFERASE RV3034C-RELATED"/>
    <property type="match status" value="1"/>
</dbReference>
<evidence type="ECO:0000313" key="3">
    <source>
        <dbReference type="Proteomes" id="UP001596997"/>
    </source>
</evidence>
<dbReference type="PANTHER" id="PTHR43300">
    <property type="entry name" value="ACETYLTRANSFERASE"/>
    <property type="match status" value="1"/>
</dbReference>
<dbReference type="InterPro" id="IPR001451">
    <property type="entry name" value="Hexapep"/>
</dbReference>
<comment type="similarity">
    <text evidence="1">Belongs to the transferase hexapeptide repeat family.</text>
</comment>
<protein>
    <submittedName>
        <fullName evidence="2">CatB-related O-acetyltransferase</fullName>
        <ecNumber evidence="2">2.3.1.-</ecNumber>
    </submittedName>
</protein>
<dbReference type="InterPro" id="IPR050179">
    <property type="entry name" value="Trans_hexapeptide_repeat"/>
</dbReference>
<gene>
    <name evidence="2" type="ORF">ACFQ1O_01210</name>
</gene>
<dbReference type="CDD" id="cd03349">
    <property type="entry name" value="LbH_XAT"/>
    <property type="match status" value="1"/>
</dbReference>
<comment type="caution">
    <text evidence="2">The sequence shown here is derived from an EMBL/GenBank/DDBJ whole genome shotgun (WGS) entry which is preliminary data.</text>
</comment>
<name>A0ABW3HZ29_9FLAO</name>
<keyword evidence="2" id="KW-0012">Acyltransferase</keyword>
<dbReference type="EMBL" id="JBHTJM010000002">
    <property type="protein sequence ID" value="MFD0962617.1"/>
    <property type="molecule type" value="Genomic_DNA"/>
</dbReference>
<dbReference type="Pfam" id="PF00132">
    <property type="entry name" value="Hexapep"/>
    <property type="match status" value="1"/>
</dbReference>
<proteinExistence type="inferred from homology"/>
<sequence length="260" mass="29430">MLIRIKNKIIRTLKKELDKLNSIAISYPSSTKVIGSKISNQVTLGNESKVIKSTLFFKGSIGNKAYIEEAVLEGNCEIKENTKLYKCNLVGNIKIDKYSSLWGPNIDIITRKEQEVSIGSFCSIARNVSMQVFNHNYKKITTYFIGQNLFNEKWSNERVSKGNIEIKNDVWIGAHSVILGGLTINNGAIVAANSVVTKDVPAYSIVAGSPAKVITYRFEKEVIDKLEELEWWNWSIEKIEKNKFLFEEELTIDSLNKINN</sequence>
<evidence type="ECO:0000256" key="1">
    <source>
        <dbReference type="ARBA" id="ARBA00007274"/>
    </source>
</evidence>
<organism evidence="2 3">
    <name type="scientific">Pseudofulvibacter geojedonensis</name>
    <dbReference type="NCBI Taxonomy" id="1123758"/>
    <lineage>
        <taxon>Bacteria</taxon>
        <taxon>Pseudomonadati</taxon>
        <taxon>Bacteroidota</taxon>
        <taxon>Flavobacteriia</taxon>
        <taxon>Flavobacteriales</taxon>
        <taxon>Flavobacteriaceae</taxon>
        <taxon>Pseudofulvibacter</taxon>
    </lineage>
</organism>
<keyword evidence="2" id="KW-0808">Transferase</keyword>
<dbReference type="RefSeq" id="WP_377712466.1">
    <property type="nucleotide sequence ID" value="NZ_JBHTJM010000002.1"/>
</dbReference>
<dbReference type="GO" id="GO:0016746">
    <property type="term" value="F:acyltransferase activity"/>
    <property type="evidence" value="ECO:0007669"/>
    <property type="project" value="UniProtKB-KW"/>
</dbReference>
<reference evidence="3" key="1">
    <citation type="journal article" date="2019" name="Int. J. Syst. Evol. Microbiol.">
        <title>The Global Catalogue of Microorganisms (GCM) 10K type strain sequencing project: providing services to taxonomists for standard genome sequencing and annotation.</title>
        <authorList>
            <consortium name="The Broad Institute Genomics Platform"/>
            <consortium name="The Broad Institute Genome Sequencing Center for Infectious Disease"/>
            <person name="Wu L."/>
            <person name="Ma J."/>
        </authorList>
    </citation>
    <scope>NUCLEOTIDE SEQUENCE [LARGE SCALE GENOMIC DNA]</scope>
    <source>
        <strain evidence="3">CCUG 62114</strain>
    </source>
</reference>
<keyword evidence="3" id="KW-1185">Reference proteome</keyword>
<dbReference type="Gene3D" id="2.160.10.10">
    <property type="entry name" value="Hexapeptide repeat proteins"/>
    <property type="match status" value="1"/>
</dbReference>
<dbReference type="Proteomes" id="UP001596997">
    <property type="component" value="Unassembled WGS sequence"/>
</dbReference>
<accession>A0ABW3HZ29</accession>
<dbReference type="SUPFAM" id="SSF51161">
    <property type="entry name" value="Trimeric LpxA-like enzymes"/>
    <property type="match status" value="2"/>
</dbReference>
<dbReference type="EC" id="2.3.1.-" evidence="2"/>
<dbReference type="InterPro" id="IPR011004">
    <property type="entry name" value="Trimer_LpxA-like_sf"/>
</dbReference>